<evidence type="ECO:0000256" key="1">
    <source>
        <dbReference type="ARBA" id="ARBA00004383"/>
    </source>
</evidence>
<dbReference type="PROSITE" id="PS51257">
    <property type="entry name" value="PROKAR_LIPOPROTEIN"/>
    <property type="match status" value="1"/>
</dbReference>
<dbReference type="PROSITE" id="PS52015">
    <property type="entry name" value="TONB_CTD"/>
    <property type="match status" value="1"/>
</dbReference>
<feature type="region of interest" description="Disordered" evidence="10">
    <location>
        <begin position="104"/>
        <end position="193"/>
    </location>
</feature>
<dbReference type="GO" id="GO:0031992">
    <property type="term" value="F:energy transducer activity"/>
    <property type="evidence" value="ECO:0007669"/>
    <property type="project" value="InterPro"/>
</dbReference>
<dbReference type="NCBIfam" id="TIGR01352">
    <property type="entry name" value="tonB_Cterm"/>
    <property type="match status" value="1"/>
</dbReference>
<evidence type="ECO:0000256" key="10">
    <source>
        <dbReference type="SAM" id="MobiDB-lite"/>
    </source>
</evidence>
<dbReference type="InterPro" id="IPR051045">
    <property type="entry name" value="TonB-dependent_transducer"/>
</dbReference>
<proteinExistence type="inferred from homology"/>
<evidence type="ECO:0000256" key="7">
    <source>
        <dbReference type="ARBA" id="ARBA00022927"/>
    </source>
</evidence>
<evidence type="ECO:0000256" key="8">
    <source>
        <dbReference type="ARBA" id="ARBA00022989"/>
    </source>
</evidence>
<dbReference type="SUPFAM" id="SSF74653">
    <property type="entry name" value="TolA/TonB C-terminal domain"/>
    <property type="match status" value="1"/>
</dbReference>
<feature type="compositionally biased region" description="Pro residues" evidence="10">
    <location>
        <begin position="108"/>
        <end position="119"/>
    </location>
</feature>
<dbReference type="PANTHER" id="PTHR33446:SF2">
    <property type="entry name" value="PROTEIN TONB"/>
    <property type="match status" value="1"/>
</dbReference>
<feature type="signal peptide" evidence="11">
    <location>
        <begin position="1"/>
        <end position="22"/>
    </location>
</feature>
<keyword evidence="8" id="KW-1133">Transmembrane helix</keyword>
<dbReference type="GO" id="GO:0098797">
    <property type="term" value="C:plasma membrane protein complex"/>
    <property type="evidence" value="ECO:0007669"/>
    <property type="project" value="TreeGrafter"/>
</dbReference>
<dbReference type="EMBL" id="JAENIJ010000005">
    <property type="protein sequence ID" value="MBK1881659.1"/>
    <property type="molecule type" value="Genomic_DNA"/>
</dbReference>
<dbReference type="GO" id="GO:0055085">
    <property type="term" value="P:transmembrane transport"/>
    <property type="evidence" value="ECO:0007669"/>
    <property type="project" value="InterPro"/>
</dbReference>
<evidence type="ECO:0000256" key="6">
    <source>
        <dbReference type="ARBA" id="ARBA00022692"/>
    </source>
</evidence>
<evidence type="ECO:0000313" key="13">
    <source>
        <dbReference type="EMBL" id="MBK1881659.1"/>
    </source>
</evidence>
<organism evidence="13 14">
    <name type="scientific">Luteolibacter pohnpeiensis</name>
    <dbReference type="NCBI Taxonomy" id="454153"/>
    <lineage>
        <taxon>Bacteria</taxon>
        <taxon>Pseudomonadati</taxon>
        <taxon>Verrucomicrobiota</taxon>
        <taxon>Verrucomicrobiia</taxon>
        <taxon>Verrucomicrobiales</taxon>
        <taxon>Verrucomicrobiaceae</taxon>
        <taxon>Luteolibacter</taxon>
    </lineage>
</organism>
<feature type="chain" id="PRO_5038102357" evidence="11">
    <location>
        <begin position="23"/>
        <end position="257"/>
    </location>
</feature>
<reference evidence="13" key="1">
    <citation type="submission" date="2021-01" db="EMBL/GenBank/DDBJ databases">
        <title>Modified the classification status of verrucomicrobia.</title>
        <authorList>
            <person name="Feng X."/>
        </authorList>
    </citation>
    <scope>NUCLEOTIDE SEQUENCE</scope>
    <source>
        <strain evidence="13">KCTC 22041</strain>
    </source>
</reference>
<keyword evidence="11" id="KW-0732">Signal</keyword>
<dbReference type="InterPro" id="IPR003538">
    <property type="entry name" value="TonB"/>
</dbReference>
<evidence type="ECO:0000313" key="14">
    <source>
        <dbReference type="Proteomes" id="UP000603141"/>
    </source>
</evidence>
<accession>A0A934VVM2</accession>
<keyword evidence="6" id="KW-0812">Transmembrane</keyword>
<dbReference type="GO" id="GO:0015031">
    <property type="term" value="P:protein transport"/>
    <property type="evidence" value="ECO:0007669"/>
    <property type="project" value="UniProtKB-KW"/>
</dbReference>
<evidence type="ECO:0000256" key="3">
    <source>
        <dbReference type="ARBA" id="ARBA00022448"/>
    </source>
</evidence>
<dbReference type="Pfam" id="PF03544">
    <property type="entry name" value="TonB_C"/>
    <property type="match status" value="1"/>
</dbReference>
<gene>
    <name evidence="13" type="ORF">JIN85_04495</name>
</gene>
<comment type="subcellular location">
    <subcellularLocation>
        <location evidence="1">Cell inner membrane</location>
        <topology evidence="1">Single-pass membrane protein</topology>
        <orientation evidence="1">Periplasmic side</orientation>
    </subcellularLocation>
</comment>
<dbReference type="GO" id="GO:0030288">
    <property type="term" value="C:outer membrane-bounded periplasmic space"/>
    <property type="evidence" value="ECO:0007669"/>
    <property type="project" value="InterPro"/>
</dbReference>
<keyword evidence="4" id="KW-1003">Cell membrane</keyword>
<protein>
    <submittedName>
        <fullName evidence="13">Energy transducer TonB</fullName>
    </submittedName>
</protein>
<dbReference type="GO" id="GO:0015891">
    <property type="term" value="P:siderophore transport"/>
    <property type="evidence" value="ECO:0007669"/>
    <property type="project" value="InterPro"/>
</dbReference>
<evidence type="ECO:0000256" key="11">
    <source>
        <dbReference type="SAM" id="SignalP"/>
    </source>
</evidence>
<keyword evidence="7" id="KW-0653">Protein transport</keyword>
<name>A0A934VVM2_9BACT</name>
<feature type="compositionally biased region" description="Gly residues" evidence="10">
    <location>
        <begin position="156"/>
        <end position="172"/>
    </location>
</feature>
<feature type="domain" description="TonB C-terminal" evidence="12">
    <location>
        <begin position="173"/>
        <end position="257"/>
    </location>
</feature>
<keyword evidence="9" id="KW-0472">Membrane</keyword>
<evidence type="ECO:0000256" key="5">
    <source>
        <dbReference type="ARBA" id="ARBA00022519"/>
    </source>
</evidence>
<dbReference type="Proteomes" id="UP000603141">
    <property type="component" value="Unassembled WGS sequence"/>
</dbReference>
<keyword evidence="5" id="KW-0997">Cell inner membrane</keyword>
<evidence type="ECO:0000259" key="12">
    <source>
        <dbReference type="PROSITE" id="PS52015"/>
    </source>
</evidence>
<dbReference type="RefSeq" id="WP_200268058.1">
    <property type="nucleotide sequence ID" value="NZ_JAENIJ010000005.1"/>
</dbReference>
<dbReference type="PRINTS" id="PR01374">
    <property type="entry name" value="TONBPROTEIN"/>
</dbReference>
<dbReference type="InterPro" id="IPR037682">
    <property type="entry name" value="TonB_C"/>
</dbReference>
<keyword evidence="14" id="KW-1185">Reference proteome</keyword>
<sequence length="257" mass="26955">MKSFFYSMNIGTLAAWMSVAGAGTVACLVHTPEHLPQAIEEKDGLTDGEVFDMDLYAAGSSERAEVDTAANDAAVHDLPMDSSHETEEAPETMEIPELPDLVAAEPLPDVPDLPAPKPKPAANRQPRKTSSSNSNNSRRSKGGSNGPAAKRTTSGSGSGSGSGSSTGSGSGNVGAARFAGGRKPRPSYPSAARRQNIEGSVVVFITVDENGNVVNASIRSASHPSLNDSSILSTLRRWKFRPGPRGSITQTIRFQLH</sequence>
<dbReference type="InterPro" id="IPR006260">
    <property type="entry name" value="TonB/TolA_C"/>
</dbReference>
<evidence type="ECO:0000256" key="2">
    <source>
        <dbReference type="ARBA" id="ARBA00006555"/>
    </source>
</evidence>
<dbReference type="Gene3D" id="3.30.2420.10">
    <property type="entry name" value="TonB"/>
    <property type="match status" value="1"/>
</dbReference>
<evidence type="ECO:0000256" key="4">
    <source>
        <dbReference type="ARBA" id="ARBA00022475"/>
    </source>
</evidence>
<comment type="similarity">
    <text evidence="2">Belongs to the TonB family.</text>
</comment>
<dbReference type="PANTHER" id="PTHR33446">
    <property type="entry name" value="PROTEIN TONB-RELATED"/>
    <property type="match status" value="1"/>
</dbReference>
<comment type="caution">
    <text evidence="13">The sequence shown here is derived from an EMBL/GenBank/DDBJ whole genome shotgun (WGS) entry which is preliminary data.</text>
</comment>
<dbReference type="AlphaFoldDB" id="A0A934VVM2"/>
<keyword evidence="3" id="KW-0813">Transport</keyword>
<evidence type="ECO:0000256" key="9">
    <source>
        <dbReference type="ARBA" id="ARBA00023136"/>
    </source>
</evidence>